<reference evidence="2 3" key="1">
    <citation type="submission" date="2010-12" db="EMBL/GenBank/DDBJ databases">
        <authorList>
            <person name="Muzny D."/>
            <person name="Qin X."/>
            <person name="Deng J."/>
            <person name="Jiang H."/>
            <person name="Liu Y."/>
            <person name="Qu J."/>
            <person name="Song X.-Z."/>
            <person name="Zhang L."/>
            <person name="Thornton R."/>
            <person name="Coyle M."/>
            <person name="Francisco L."/>
            <person name="Jackson L."/>
            <person name="Javaid M."/>
            <person name="Korchina V."/>
            <person name="Kovar C."/>
            <person name="Mata R."/>
            <person name="Mathew T."/>
            <person name="Ngo R."/>
            <person name="Nguyen L."/>
            <person name="Nguyen N."/>
            <person name="Okwuonu G."/>
            <person name="Ongeri F."/>
            <person name="Pham C."/>
            <person name="Simmons D."/>
            <person name="Wilczek-Boney K."/>
            <person name="Hale W."/>
            <person name="Jakkamsetti A."/>
            <person name="Pham P."/>
            <person name="Ruth R."/>
            <person name="San Lucas F."/>
            <person name="Warren J."/>
            <person name="Zhang J."/>
            <person name="Zhao Z."/>
            <person name="Zhou C."/>
            <person name="Zhu D."/>
            <person name="Lee S."/>
            <person name="Bess C."/>
            <person name="Blankenburg K."/>
            <person name="Forbes L."/>
            <person name="Fu Q."/>
            <person name="Gubbala S."/>
            <person name="Hirani K."/>
            <person name="Jayaseelan J.C."/>
            <person name="Lara F."/>
            <person name="Munidasa M."/>
            <person name="Palculict T."/>
            <person name="Patil S."/>
            <person name="Pu L.-L."/>
            <person name="Saada N."/>
            <person name="Tang L."/>
            <person name="Weissenberger G."/>
            <person name="Zhu Y."/>
            <person name="Hemphill L."/>
            <person name="Shang Y."/>
            <person name="Youmans B."/>
            <person name="Ayvaz T."/>
            <person name="Ross M."/>
            <person name="Santibanez J."/>
            <person name="Aqrawi P."/>
            <person name="Gross S."/>
            <person name="Joshi V."/>
            <person name="Fowler G."/>
            <person name="Nazareth L."/>
            <person name="Reid J."/>
            <person name="Worley K."/>
            <person name="Petrosino J."/>
            <person name="Highlander S."/>
            <person name="Gibbs R."/>
        </authorList>
    </citation>
    <scope>NUCLEOTIDE SEQUENCE [LARGE SCALE GENOMIC DNA]</scope>
    <source>
        <strain evidence="3">DSM 15952 / CCUG 50447 / LMG 22039 / TP 1.5</strain>
    </source>
</reference>
<accession>E6LG48</accession>
<evidence type="ECO:0008006" key="4">
    <source>
        <dbReference type="Google" id="ProtNLM"/>
    </source>
</evidence>
<name>E6LG48_ENTI1</name>
<dbReference type="Proteomes" id="UP000010296">
    <property type="component" value="Unassembled WGS sequence"/>
</dbReference>
<evidence type="ECO:0000313" key="3">
    <source>
        <dbReference type="Proteomes" id="UP000010296"/>
    </source>
</evidence>
<comment type="caution">
    <text evidence="2">The sequence shown here is derived from an EMBL/GenBank/DDBJ whole genome shotgun (WGS) entry which is preliminary data.</text>
</comment>
<dbReference type="EMBL" id="AEPV01000047">
    <property type="protein sequence ID" value="EFU73835.1"/>
    <property type="molecule type" value="Genomic_DNA"/>
</dbReference>
<feature type="transmembrane region" description="Helical" evidence="1">
    <location>
        <begin position="54"/>
        <end position="87"/>
    </location>
</feature>
<protein>
    <recommendedName>
        <fullName evidence="4">ECF transporter S component</fullName>
    </recommendedName>
</protein>
<dbReference type="HOGENOM" id="CLU_069956_1_1_9"/>
<proteinExistence type="predicted"/>
<feature type="transmembrane region" description="Helical" evidence="1">
    <location>
        <begin position="132"/>
        <end position="156"/>
    </location>
</feature>
<gene>
    <name evidence="2" type="ORF">HMPREF9088_1338</name>
</gene>
<dbReference type="eggNOG" id="COG4720">
    <property type="taxonomic scope" value="Bacteria"/>
</dbReference>
<sequence length="173" mass="20058">MNQRYVTRELTLLAMVTAACVVGRFAFQFIPNFQPLTTIFLLFTFYNGVKRGIIVAALSLVITSLYFGIGIWTVEQILAYAIILLVFQFLKKIPVFQKSLILQVIFAVVAGFLYGFIMSIFDYFIYGMTNYWVYYLQGVSFDAVHAVVNGIFYVILYPVFRYLNQRNYFSIEK</sequence>
<keyword evidence="1" id="KW-0812">Transmembrane</keyword>
<dbReference type="STRING" id="888064.HMPREF9088_1338"/>
<dbReference type="OrthoDB" id="5198189at2"/>
<evidence type="ECO:0000256" key="1">
    <source>
        <dbReference type="SAM" id="Phobius"/>
    </source>
</evidence>
<feature type="transmembrane region" description="Helical" evidence="1">
    <location>
        <begin position="12"/>
        <end position="34"/>
    </location>
</feature>
<keyword evidence="1" id="KW-1133">Transmembrane helix</keyword>
<dbReference type="PROSITE" id="PS51257">
    <property type="entry name" value="PROKAR_LIPOPROTEIN"/>
    <property type="match status" value="1"/>
</dbReference>
<dbReference type="RefSeq" id="WP_007208356.1">
    <property type="nucleotide sequence ID" value="NZ_GL622241.1"/>
</dbReference>
<keyword evidence="1" id="KW-0472">Membrane</keyword>
<dbReference type="Gene3D" id="1.10.1760.20">
    <property type="match status" value="1"/>
</dbReference>
<dbReference type="PATRIC" id="fig|888064.11.peg.348"/>
<evidence type="ECO:0000313" key="2">
    <source>
        <dbReference type="EMBL" id="EFU73835.1"/>
    </source>
</evidence>
<organism evidence="2 3">
    <name type="scientific">Enterococcus italicus (strain DSM 15952 / CCUG 50447 / LMG 22039 / TP 1.5)</name>
    <dbReference type="NCBI Taxonomy" id="888064"/>
    <lineage>
        <taxon>Bacteria</taxon>
        <taxon>Bacillati</taxon>
        <taxon>Bacillota</taxon>
        <taxon>Bacilli</taxon>
        <taxon>Lactobacillales</taxon>
        <taxon>Enterococcaceae</taxon>
        <taxon>Enterococcus</taxon>
    </lineage>
</organism>
<feature type="transmembrane region" description="Helical" evidence="1">
    <location>
        <begin position="99"/>
        <end position="126"/>
    </location>
</feature>
<dbReference type="AlphaFoldDB" id="E6LG48"/>
<keyword evidence="3" id="KW-1185">Reference proteome</keyword>